<protein>
    <submittedName>
        <fullName evidence="3">Uncharacterized protein</fullName>
    </submittedName>
</protein>
<feature type="transmembrane region" description="Helical" evidence="2">
    <location>
        <begin position="126"/>
        <end position="148"/>
    </location>
</feature>
<gene>
    <name evidence="3" type="ORF">BT96DRAFT_1025046</name>
</gene>
<feature type="compositionally biased region" description="Polar residues" evidence="1">
    <location>
        <begin position="269"/>
        <end position="282"/>
    </location>
</feature>
<dbReference type="AlphaFoldDB" id="A0A6A4GVC8"/>
<reference evidence="3" key="1">
    <citation type="journal article" date="2019" name="Environ. Microbiol.">
        <title>Fungal ecological strategies reflected in gene transcription - a case study of two litter decomposers.</title>
        <authorList>
            <person name="Barbi F."/>
            <person name="Kohler A."/>
            <person name="Barry K."/>
            <person name="Baskaran P."/>
            <person name="Daum C."/>
            <person name="Fauchery L."/>
            <person name="Ihrmark K."/>
            <person name="Kuo A."/>
            <person name="LaButti K."/>
            <person name="Lipzen A."/>
            <person name="Morin E."/>
            <person name="Grigoriev I.V."/>
            <person name="Henrissat B."/>
            <person name="Lindahl B."/>
            <person name="Martin F."/>
        </authorList>
    </citation>
    <scope>NUCLEOTIDE SEQUENCE</scope>
    <source>
        <strain evidence="3">JB14</strain>
    </source>
</reference>
<organism evidence="3 4">
    <name type="scientific">Gymnopus androsaceus JB14</name>
    <dbReference type="NCBI Taxonomy" id="1447944"/>
    <lineage>
        <taxon>Eukaryota</taxon>
        <taxon>Fungi</taxon>
        <taxon>Dikarya</taxon>
        <taxon>Basidiomycota</taxon>
        <taxon>Agaricomycotina</taxon>
        <taxon>Agaricomycetes</taxon>
        <taxon>Agaricomycetidae</taxon>
        <taxon>Agaricales</taxon>
        <taxon>Marasmiineae</taxon>
        <taxon>Omphalotaceae</taxon>
        <taxon>Gymnopus</taxon>
    </lineage>
</organism>
<feature type="compositionally biased region" description="Basic and acidic residues" evidence="1">
    <location>
        <begin position="255"/>
        <end position="264"/>
    </location>
</feature>
<feature type="transmembrane region" description="Helical" evidence="2">
    <location>
        <begin position="209"/>
        <end position="229"/>
    </location>
</feature>
<dbReference type="Proteomes" id="UP000799118">
    <property type="component" value="Unassembled WGS sequence"/>
</dbReference>
<proteinExistence type="predicted"/>
<feature type="transmembrane region" description="Helical" evidence="2">
    <location>
        <begin position="169"/>
        <end position="189"/>
    </location>
</feature>
<dbReference type="EMBL" id="ML769697">
    <property type="protein sequence ID" value="KAE9389426.1"/>
    <property type="molecule type" value="Genomic_DNA"/>
</dbReference>
<accession>A0A6A4GVC8</accession>
<sequence>MCCLLSGTFVLVTVAFIGNLTENFVLVKYSLRVSLPGGIFAQAEAADSQPLFQIWEQIINWSGNIEQFIADLIIAWRAWALWPNNKTVQWTLISLVLADIGVTIADSVVDTRKELSGANQSVTLDWVISVLSLLVNVVATSLIAYRAWMYHNSINFVSIRRRKTQMESILLIIVESGGFFGIMQVLTIIFEKLDVNAVAFSPLDLGTRFIINLYSYVAALNPVVIFILVQTQNTYEQSMHLDNIPSSIQAGSHPQHVDDGHSAEDSLAQDVTSQSAENQECTVVQEIEE</sequence>
<keyword evidence="2" id="KW-0472">Membrane</keyword>
<evidence type="ECO:0000313" key="3">
    <source>
        <dbReference type="EMBL" id="KAE9389426.1"/>
    </source>
</evidence>
<keyword evidence="4" id="KW-1185">Reference proteome</keyword>
<keyword evidence="2" id="KW-0812">Transmembrane</keyword>
<keyword evidence="2" id="KW-1133">Transmembrane helix</keyword>
<name>A0A6A4GVC8_9AGAR</name>
<feature type="region of interest" description="Disordered" evidence="1">
    <location>
        <begin position="250"/>
        <end position="289"/>
    </location>
</feature>
<dbReference type="OrthoDB" id="3016285at2759"/>
<evidence type="ECO:0000313" key="4">
    <source>
        <dbReference type="Proteomes" id="UP000799118"/>
    </source>
</evidence>
<evidence type="ECO:0000256" key="1">
    <source>
        <dbReference type="SAM" id="MobiDB-lite"/>
    </source>
</evidence>
<evidence type="ECO:0000256" key="2">
    <source>
        <dbReference type="SAM" id="Phobius"/>
    </source>
</evidence>